<dbReference type="InterPro" id="IPR013341">
    <property type="entry name" value="Mandelate_racemase_N_dom"/>
</dbReference>
<dbReference type="InterPro" id="IPR036849">
    <property type="entry name" value="Enolase-like_C_sf"/>
</dbReference>
<evidence type="ECO:0000256" key="1">
    <source>
        <dbReference type="ARBA" id="ARBA00008031"/>
    </source>
</evidence>
<keyword evidence="2 6" id="KW-0479">Metal-binding</keyword>
<evidence type="ECO:0000259" key="8">
    <source>
        <dbReference type="SMART" id="SM00922"/>
    </source>
</evidence>
<dbReference type="Gene3D" id="3.20.20.120">
    <property type="entry name" value="Enolase-like C-terminal domain"/>
    <property type="match status" value="1"/>
</dbReference>
<name>A0A6A4RBE2_9RHOB</name>
<dbReference type="Proteomes" id="UP000441586">
    <property type="component" value="Unassembled WGS sequence"/>
</dbReference>
<feature type="binding site" evidence="6">
    <location>
        <position position="200"/>
    </location>
    <ligand>
        <name>Mg(2+)</name>
        <dbReference type="ChEBI" id="CHEBI:18420"/>
    </ligand>
</feature>
<sequence length="326" mass="35223">MIRLDYKIEKWPLKDPFRFAGHTIVELEAMHVTLVDGEHRGQGEGLVPVVFPVTMAETKTLMKLAQQGINTGGDPQKICASMPAGPGRNALDCALWDLRAKQSGRSVWDLAGLNSEADFLEVDETVGLGQIPEMAAQAKSSAHRVIKVKLDAEHIPERVAAIRSDCPKTELIVDANQSWTVELLMQHAPALAKLGVKMIEQPVPPEQDHLLEEISCGIPIFADESCHVAADVDRLKSLYDGVNVKLDKTGGLTEALALVTAARAAGMGVMVGCMSGTSLSMAPAFVIGSLADWSDLDGPLMIQNDRVPAMQYEHGKLKKFSPALWG</sequence>
<evidence type="ECO:0000256" key="5">
    <source>
        <dbReference type="PIRSR" id="PIRSR634603-1"/>
    </source>
</evidence>
<dbReference type="InterPro" id="IPR034603">
    <property type="entry name" value="Dipeptide_epimerase"/>
</dbReference>
<dbReference type="SFLD" id="SFLDS00001">
    <property type="entry name" value="Enolase"/>
    <property type="match status" value="1"/>
</dbReference>
<evidence type="ECO:0000256" key="3">
    <source>
        <dbReference type="ARBA" id="ARBA00022842"/>
    </source>
</evidence>
<reference evidence="9 10" key="1">
    <citation type="submission" date="2019-12" db="EMBL/GenBank/DDBJ databases">
        <authorList>
            <person name="Zhang Y.-J."/>
        </authorList>
    </citation>
    <scope>NUCLEOTIDE SEQUENCE [LARGE SCALE GENOMIC DNA]</scope>
    <source>
        <strain evidence="9 10">H18S-6</strain>
    </source>
</reference>
<dbReference type="PROSITE" id="PS00909">
    <property type="entry name" value="MR_MLE_2"/>
    <property type="match status" value="1"/>
</dbReference>
<dbReference type="InterPro" id="IPR029017">
    <property type="entry name" value="Enolase-like_N"/>
</dbReference>
<dbReference type="EC" id="5.1.1.-" evidence="7"/>
<evidence type="ECO:0000256" key="7">
    <source>
        <dbReference type="RuleBase" id="RU366006"/>
    </source>
</evidence>
<dbReference type="SUPFAM" id="SSF54826">
    <property type="entry name" value="Enolase N-terminal domain-like"/>
    <property type="match status" value="1"/>
</dbReference>
<dbReference type="PANTHER" id="PTHR48080:SF3">
    <property type="entry name" value="ENOLASE SUPERFAMILY MEMBER DDB_G0284701"/>
    <property type="match status" value="1"/>
</dbReference>
<organism evidence="9 10">
    <name type="scientific">Parasedimentitalea maritima</name>
    <dbReference type="NCBI Taxonomy" id="2578117"/>
    <lineage>
        <taxon>Bacteria</taxon>
        <taxon>Pseudomonadati</taxon>
        <taxon>Pseudomonadota</taxon>
        <taxon>Alphaproteobacteria</taxon>
        <taxon>Rhodobacterales</taxon>
        <taxon>Paracoccaceae</taxon>
        <taxon>Parasedimentitalea</taxon>
    </lineage>
</organism>
<dbReference type="CDD" id="cd03319">
    <property type="entry name" value="L-Ala-DL-Glu_epimerase"/>
    <property type="match status" value="1"/>
</dbReference>
<feature type="active site" description="Proton acceptor; specific for (S)-substrate epimerization" evidence="5">
    <location>
        <position position="245"/>
    </location>
</feature>
<dbReference type="AlphaFoldDB" id="A0A6A4RBE2"/>
<evidence type="ECO:0000256" key="2">
    <source>
        <dbReference type="ARBA" id="ARBA00022723"/>
    </source>
</evidence>
<feature type="active site" description="Proton acceptor; specific for (R)-substrate epimerization" evidence="5">
    <location>
        <position position="149"/>
    </location>
</feature>
<evidence type="ECO:0000313" key="10">
    <source>
        <dbReference type="Proteomes" id="UP000441586"/>
    </source>
</evidence>
<keyword evidence="3 6" id="KW-0460">Magnesium</keyword>
<dbReference type="PANTHER" id="PTHR48080">
    <property type="entry name" value="D-GALACTONATE DEHYDRATASE-RELATED"/>
    <property type="match status" value="1"/>
</dbReference>
<dbReference type="Pfam" id="PF02746">
    <property type="entry name" value="MR_MLE_N"/>
    <property type="match status" value="1"/>
</dbReference>
<dbReference type="GO" id="GO:0000287">
    <property type="term" value="F:magnesium ion binding"/>
    <property type="evidence" value="ECO:0007669"/>
    <property type="project" value="UniProtKB-ARBA"/>
</dbReference>
<dbReference type="Pfam" id="PF13378">
    <property type="entry name" value="MR_MLE_C"/>
    <property type="match status" value="1"/>
</dbReference>
<dbReference type="Gene3D" id="3.30.390.10">
    <property type="entry name" value="Enolase-like, N-terminal domain"/>
    <property type="match status" value="1"/>
</dbReference>
<dbReference type="SFLD" id="SFLDG00180">
    <property type="entry name" value="muconate_cycloisomerase"/>
    <property type="match status" value="1"/>
</dbReference>
<gene>
    <name evidence="9" type="ORF">GP644_20245</name>
</gene>
<comment type="caution">
    <text evidence="9">The sequence shown here is derived from an EMBL/GenBank/DDBJ whole genome shotgun (WGS) entry which is preliminary data.</text>
</comment>
<dbReference type="EMBL" id="WSFO01000014">
    <property type="protein sequence ID" value="KAE9627213.1"/>
    <property type="molecule type" value="Genomic_DNA"/>
</dbReference>
<feature type="binding site" evidence="6">
    <location>
        <position position="223"/>
    </location>
    <ligand>
        <name>Mg(2+)</name>
        <dbReference type="ChEBI" id="CHEBI:18420"/>
    </ligand>
</feature>
<dbReference type="InterPro" id="IPR029065">
    <property type="entry name" value="Enolase_C-like"/>
</dbReference>
<dbReference type="GO" id="GO:0016855">
    <property type="term" value="F:racemase and epimerase activity, acting on amino acids and derivatives"/>
    <property type="evidence" value="ECO:0007669"/>
    <property type="project" value="UniProtKB-UniRule"/>
</dbReference>
<accession>A0A6A4RBE2</accession>
<dbReference type="InterPro" id="IPR013342">
    <property type="entry name" value="Mandelate_racemase_C"/>
</dbReference>
<dbReference type="SMART" id="SM00922">
    <property type="entry name" value="MR_MLE"/>
    <property type="match status" value="1"/>
</dbReference>
<dbReference type="RefSeq" id="WP_158981328.1">
    <property type="nucleotide sequence ID" value="NZ_WSFO01000014.1"/>
</dbReference>
<comment type="similarity">
    <text evidence="1 7">Belongs to the mandelate racemase/muconate lactonizing enzyme family.</text>
</comment>
<evidence type="ECO:0000256" key="6">
    <source>
        <dbReference type="PIRSR" id="PIRSR634603-3"/>
    </source>
</evidence>
<proteinExistence type="inferred from homology"/>
<feature type="domain" description="Mandelate racemase/muconate lactonizing enzyme C-terminal" evidence="8">
    <location>
        <begin position="131"/>
        <end position="219"/>
    </location>
</feature>
<dbReference type="SUPFAM" id="SSF51604">
    <property type="entry name" value="Enolase C-terminal domain-like"/>
    <property type="match status" value="1"/>
</dbReference>
<dbReference type="InterPro" id="IPR034593">
    <property type="entry name" value="DgoD-like"/>
</dbReference>
<evidence type="ECO:0000313" key="9">
    <source>
        <dbReference type="EMBL" id="KAE9627213.1"/>
    </source>
</evidence>
<feature type="binding site" evidence="6">
    <location>
        <position position="174"/>
    </location>
    <ligand>
        <name>Mg(2+)</name>
        <dbReference type="ChEBI" id="CHEBI:18420"/>
    </ligand>
</feature>
<keyword evidence="4 7" id="KW-0413">Isomerase</keyword>
<dbReference type="GO" id="GO:0009063">
    <property type="term" value="P:amino acid catabolic process"/>
    <property type="evidence" value="ECO:0007669"/>
    <property type="project" value="InterPro"/>
</dbReference>
<protein>
    <recommendedName>
        <fullName evidence="7">Dipeptide epimerase</fullName>
        <ecNumber evidence="7">5.1.1.-</ecNumber>
    </recommendedName>
</protein>
<comment type="cofactor">
    <cofactor evidence="6 7">
        <name>Mg(2+)</name>
        <dbReference type="ChEBI" id="CHEBI:18420"/>
    </cofactor>
    <text evidence="6 7">Binds 1 Mg(2+) ion per subunit.</text>
</comment>
<evidence type="ECO:0000256" key="4">
    <source>
        <dbReference type="ARBA" id="ARBA00023235"/>
    </source>
</evidence>
<dbReference type="InterPro" id="IPR018110">
    <property type="entry name" value="Mandel_Rmase/mucon_lact_enz_CS"/>
</dbReference>